<dbReference type="InterPro" id="IPR024078">
    <property type="entry name" value="LmbE-like_dom_sf"/>
</dbReference>
<dbReference type="GO" id="GO:0016811">
    <property type="term" value="F:hydrolase activity, acting on carbon-nitrogen (but not peptide) bonds, in linear amides"/>
    <property type="evidence" value="ECO:0007669"/>
    <property type="project" value="TreeGrafter"/>
</dbReference>
<dbReference type="GO" id="GO:0008757">
    <property type="term" value="F:S-adenosylmethionine-dependent methyltransferase activity"/>
    <property type="evidence" value="ECO:0007669"/>
    <property type="project" value="InterPro"/>
</dbReference>
<gene>
    <name evidence="2" type="ORF">BJZ21_002735</name>
</gene>
<keyword evidence="3" id="KW-1185">Reference proteome</keyword>
<dbReference type="GO" id="GO:0016137">
    <property type="term" value="P:glycoside metabolic process"/>
    <property type="evidence" value="ECO:0007669"/>
    <property type="project" value="UniProtKB-ARBA"/>
</dbReference>
<dbReference type="CDD" id="cd02440">
    <property type="entry name" value="AdoMet_MTases"/>
    <property type="match status" value="1"/>
</dbReference>
<dbReference type="InterPro" id="IPR029063">
    <property type="entry name" value="SAM-dependent_MTases_sf"/>
</dbReference>
<dbReference type="PANTHER" id="PTHR12993:SF29">
    <property type="entry name" value="BLR3841 PROTEIN"/>
    <property type="match status" value="1"/>
</dbReference>
<sequence>MTASFTHDGTGTAAEEWRRHPAWGTVPELTLVNGEVPCTRLVVVAAHPDDESLGAGGLIATASAVGLSVYVVLLTAGEASHPESPTLTRHALATRRLAEAERALGILAPEAPLVFLGASDGKVAQVEAEVTSSLVDLIGDGRSTLLVAPWRRDGHTDHEAAGRAAAAAALRTGARLAEYPVWMWHKDGPDDAPWPRMNRVDLSPQVSQRKWLAIHAHASQVRPLSSHPEDGAMLPAGVLAHFRTPVEHFVTEAADDETLDRLHRDQPDPWGVDVRWYEQRKRQLTLAALPRPTFRRGLEVGCSRGALAEELAGRCTELVAVDRSPTAAARAEARLADLPHAVVEVRDVPTQWPAGRFDLVVVSEVGYFLSPGDLDRLVARIGDSLEPDGTVVLCHWRHPVEGWVLDGPDVHERFRASRLPPEVARYEDRDVEISVLCSPDLWPDPTA</sequence>
<proteinExistence type="predicted"/>
<organism evidence="2 3">
    <name type="scientific">Nocardioides panaciterrulae</name>
    <dbReference type="NCBI Taxonomy" id="661492"/>
    <lineage>
        <taxon>Bacteria</taxon>
        <taxon>Bacillati</taxon>
        <taxon>Actinomycetota</taxon>
        <taxon>Actinomycetes</taxon>
        <taxon>Propionibacteriales</taxon>
        <taxon>Nocardioidaceae</taxon>
        <taxon>Nocardioides</taxon>
    </lineage>
</organism>
<dbReference type="Pfam" id="PF05401">
    <property type="entry name" value="NodS"/>
    <property type="match status" value="1"/>
</dbReference>
<dbReference type="Gene3D" id="3.40.50.10320">
    <property type="entry name" value="LmbE-like"/>
    <property type="match status" value="1"/>
</dbReference>
<dbReference type="EMBL" id="JACCBG010000001">
    <property type="protein sequence ID" value="NYD42652.1"/>
    <property type="molecule type" value="Genomic_DNA"/>
</dbReference>
<dbReference type="InterPro" id="IPR003737">
    <property type="entry name" value="GlcNAc_PI_deacetylase-related"/>
</dbReference>
<dbReference type="GO" id="GO:0009312">
    <property type="term" value="P:oligosaccharide biosynthetic process"/>
    <property type="evidence" value="ECO:0007669"/>
    <property type="project" value="InterPro"/>
</dbReference>
<dbReference type="Proteomes" id="UP000535511">
    <property type="component" value="Unassembled WGS sequence"/>
</dbReference>
<accession>A0A7Y9JBC9</accession>
<dbReference type="RefSeq" id="WP_179664263.1">
    <property type="nucleotide sequence ID" value="NZ_JACCBG010000001.1"/>
</dbReference>
<dbReference type="SUPFAM" id="SSF53335">
    <property type="entry name" value="S-adenosyl-L-methionine-dependent methyltransferases"/>
    <property type="match status" value="1"/>
</dbReference>
<keyword evidence="1" id="KW-0862">Zinc</keyword>
<dbReference type="SUPFAM" id="SSF102588">
    <property type="entry name" value="LmbE-like"/>
    <property type="match status" value="1"/>
</dbReference>
<dbReference type="AlphaFoldDB" id="A0A7Y9JBC9"/>
<dbReference type="PANTHER" id="PTHR12993">
    <property type="entry name" value="N-ACETYLGLUCOSAMINYL-PHOSPHATIDYLINOSITOL DE-N-ACETYLASE-RELATED"/>
    <property type="match status" value="1"/>
</dbReference>
<reference evidence="2 3" key="1">
    <citation type="submission" date="2020-07" db="EMBL/GenBank/DDBJ databases">
        <title>Sequencing the genomes of 1000 actinobacteria strains.</title>
        <authorList>
            <person name="Klenk H.-P."/>
        </authorList>
    </citation>
    <scope>NUCLEOTIDE SEQUENCE [LARGE SCALE GENOMIC DNA]</scope>
    <source>
        <strain evidence="2 3">DSM 21350</strain>
    </source>
</reference>
<protein>
    <submittedName>
        <fullName evidence="2">LmbE family N-acetylglucosaminyl deacetylase</fullName>
    </submittedName>
</protein>
<evidence type="ECO:0000256" key="1">
    <source>
        <dbReference type="ARBA" id="ARBA00022833"/>
    </source>
</evidence>
<dbReference type="InterPro" id="IPR008715">
    <property type="entry name" value="SAM-MeTfrase_NodS-like"/>
</dbReference>
<dbReference type="Gene3D" id="3.40.50.150">
    <property type="entry name" value="Vaccinia Virus protein VP39"/>
    <property type="match status" value="1"/>
</dbReference>
<name>A0A7Y9JBC9_9ACTN</name>
<dbReference type="Pfam" id="PF02585">
    <property type="entry name" value="PIG-L"/>
    <property type="match status" value="1"/>
</dbReference>
<evidence type="ECO:0000313" key="3">
    <source>
        <dbReference type="Proteomes" id="UP000535511"/>
    </source>
</evidence>
<evidence type="ECO:0000313" key="2">
    <source>
        <dbReference type="EMBL" id="NYD42652.1"/>
    </source>
</evidence>
<comment type="caution">
    <text evidence="2">The sequence shown here is derived from an EMBL/GenBank/DDBJ whole genome shotgun (WGS) entry which is preliminary data.</text>
</comment>